<name>A0ABS4E8J1_9FIRM</name>
<evidence type="ECO:0000313" key="3">
    <source>
        <dbReference type="Proteomes" id="UP000767291"/>
    </source>
</evidence>
<dbReference type="PANTHER" id="PTHR34289:SF8">
    <property type="entry name" value="DUF819 DOMAIN-CONTAINING PROTEIN"/>
    <property type="match status" value="1"/>
</dbReference>
<evidence type="ECO:0000256" key="1">
    <source>
        <dbReference type="SAM" id="Phobius"/>
    </source>
</evidence>
<proteinExistence type="predicted"/>
<comment type="caution">
    <text evidence="2">The sequence shown here is derived from an EMBL/GenBank/DDBJ whole genome shotgun (WGS) entry which is preliminary data.</text>
</comment>
<evidence type="ECO:0000313" key="2">
    <source>
        <dbReference type="EMBL" id="MBP1854265.1"/>
    </source>
</evidence>
<feature type="transmembrane region" description="Helical" evidence="1">
    <location>
        <begin position="92"/>
        <end position="116"/>
    </location>
</feature>
<feature type="transmembrane region" description="Helical" evidence="1">
    <location>
        <begin position="123"/>
        <end position="144"/>
    </location>
</feature>
<keyword evidence="1" id="KW-0472">Membrane</keyword>
<sequence>MKSLISSDNIWVLWAIITGWAAFSIYLEQKYDWASKVSGAIIALVGAMVLSNLKVIPTESPVYDQVWGYVVPLAIALLLYQCNIKKIWKESGRLLIIFLISSVGTMTGAVVGFLALQKLIPNLYMVAAMMSASYIGGGVNFAAMSGAFEVPGDLVSAAVVADNLLMALYFFVLISIPSIAFFRKHFEHPHVVEFESMEVKSGETAASSYWSGKEIALKDIAFAIASAFIIVAASVQLAALLASIIPTSNPLFSMLNTLFGNQYLIITTITMLLATFLPKFFAGIKGAQEIGTFLIYLFFVVIGVPASIGLIIQKSPLLLLYCVVMVVINMIITFAGAKIFKFTLEEAILASNANIGGPTTAAAMAISKGWTKLVGPILIVGTLGYIVGNYFGLFIGNILM</sequence>
<keyword evidence="1" id="KW-1133">Transmembrane helix</keyword>
<dbReference type="InterPro" id="IPR008537">
    <property type="entry name" value="DUF819"/>
</dbReference>
<feature type="transmembrane region" description="Helical" evidence="1">
    <location>
        <begin position="262"/>
        <end position="281"/>
    </location>
</feature>
<reference evidence="2 3" key="1">
    <citation type="submission" date="2021-03" db="EMBL/GenBank/DDBJ databases">
        <title>Genomic Encyclopedia of Type Strains, Phase IV (KMG-IV): sequencing the most valuable type-strain genomes for metagenomic binning, comparative biology and taxonomic classification.</title>
        <authorList>
            <person name="Goeker M."/>
        </authorList>
    </citation>
    <scope>NUCLEOTIDE SEQUENCE [LARGE SCALE GENOMIC DNA]</scope>
    <source>
        <strain evidence="2 3">DSM 1289</strain>
    </source>
</reference>
<protein>
    <submittedName>
        <fullName evidence="2">Membrane protein</fullName>
    </submittedName>
</protein>
<dbReference type="Proteomes" id="UP000767291">
    <property type="component" value="Unassembled WGS sequence"/>
</dbReference>
<feature type="transmembrane region" description="Helical" evidence="1">
    <location>
        <begin position="220"/>
        <end position="242"/>
    </location>
</feature>
<feature type="transmembrane region" description="Helical" evidence="1">
    <location>
        <begin position="318"/>
        <end position="340"/>
    </location>
</feature>
<feature type="transmembrane region" description="Helical" evidence="1">
    <location>
        <begin position="33"/>
        <end position="50"/>
    </location>
</feature>
<dbReference type="PANTHER" id="PTHR34289">
    <property type="entry name" value="PROTEIN, PUTATIVE (DUF819)-RELATED"/>
    <property type="match status" value="1"/>
</dbReference>
<feature type="transmembrane region" description="Helical" evidence="1">
    <location>
        <begin position="373"/>
        <end position="399"/>
    </location>
</feature>
<accession>A0ABS4E8J1</accession>
<feature type="transmembrane region" description="Helical" evidence="1">
    <location>
        <begin position="62"/>
        <end position="80"/>
    </location>
</feature>
<dbReference type="RefSeq" id="WP_209455808.1">
    <property type="nucleotide sequence ID" value="NZ_BAAACS010000017.1"/>
</dbReference>
<dbReference type="Pfam" id="PF05684">
    <property type="entry name" value="DUF819"/>
    <property type="match status" value="1"/>
</dbReference>
<feature type="transmembrane region" description="Helical" evidence="1">
    <location>
        <begin position="293"/>
        <end position="312"/>
    </location>
</feature>
<gene>
    <name evidence="2" type="ORF">J2Z43_000655</name>
</gene>
<organism evidence="2 3">
    <name type="scientific">Metaclostridioides mangenotii</name>
    <dbReference type="NCBI Taxonomy" id="1540"/>
    <lineage>
        <taxon>Bacteria</taxon>
        <taxon>Bacillati</taxon>
        <taxon>Bacillota</taxon>
        <taxon>Clostridia</taxon>
        <taxon>Peptostreptococcales</taxon>
        <taxon>Peptostreptococcaceae</taxon>
        <taxon>Metaclostridioides</taxon>
    </lineage>
</organism>
<feature type="transmembrane region" description="Helical" evidence="1">
    <location>
        <begin position="9"/>
        <end position="27"/>
    </location>
</feature>
<keyword evidence="3" id="KW-1185">Reference proteome</keyword>
<feature type="transmembrane region" description="Helical" evidence="1">
    <location>
        <begin position="164"/>
        <end position="182"/>
    </location>
</feature>
<keyword evidence="1" id="KW-0812">Transmembrane</keyword>
<dbReference type="EMBL" id="JAGGJX010000001">
    <property type="protein sequence ID" value="MBP1854265.1"/>
    <property type="molecule type" value="Genomic_DNA"/>
</dbReference>